<organism evidence="7 8">
    <name type="scientific">Vibrio rhizosphaerae</name>
    <dbReference type="NCBI Taxonomy" id="398736"/>
    <lineage>
        <taxon>Bacteria</taxon>
        <taxon>Pseudomonadati</taxon>
        <taxon>Pseudomonadota</taxon>
        <taxon>Gammaproteobacteria</taxon>
        <taxon>Vibrionales</taxon>
        <taxon>Vibrionaceae</taxon>
        <taxon>Vibrio</taxon>
    </lineage>
</organism>
<dbReference type="PRINTS" id="PR01036">
    <property type="entry name" value="TCRTETB"/>
</dbReference>
<evidence type="ECO:0000256" key="5">
    <source>
        <dbReference type="SAM" id="Phobius"/>
    </source>
</evidence>
<dbReference type="PROSITE" id="PS50850">
    <property type="entry name" value="MFS"/>
    <property type="match status" value="1"/>
</dbReference>
<feature type="transmembrane region" description="Helical" evidence="5">
    <location>
        <begin position="232"/>
        <end position="252"/>
    </location>
</feature>
<name>A0ABU4IZP1_9VIBR</name>
<feature type="transmembrane region" description="Helical" evidence="5">
    <location>
        <begin position="112"/>
        <end position="131"/>
    </location>
</feature>
<dbReference type="Gene3D" id="1.20.1720.10">
    <property type="entry name" value="Multidrug resistance protein D"/>
    <property type="match status" value="1"/>
</dbReference>
<dbReference type="PANTHER" id="PTHR42718:SF39">
    <property type="entry name" value="ACTINORHODIN TRANSPORTER-RELATED"/>
    <property type="match status" value="1"/>
</dbReference>
<dbReference type="Pfam" id="PF07690">
    <property type="entry name" value="MFS_1"/>
    <property type="match status" value="1"/>
</dbReference>
<keyword evidence="2 5" id="KW-0812">Transmembrane</keyword>
<feature type="transmembrane region" description="Helical" evidence="5">
    <location>
        <begin position="169"/>
        <end position="187"/>
    </location>
</feature>
<reference evidence="7 8" key="1">
    <citation type="submission" date="2023-11" db="EMBL/GenBank/DDBJ databases">
        <title>Plant-associative lifestyle of Vibrio porteresiae and its evolutionary dynamics.</title>
        <authorList>
            <person name="Rameshkumar N."/>
            <person name="Kirti K."/>
        </authorList>
    </citation>
    <scope>NUCLEOTIDE SEQUENCE [LARGE SCALE GENOMIC DNA]</scope>
    <source>
        <strain evidence="7 8">MSSRF7</strain>
    </source>
</reference>
<dbReference type="Gene3D" id="1.20.1250.20">
    <property type="entry name" value="MFS general substrate transporter like domains"/>
    <property type="match status" value="1"/>
</dbReference>
<dbReference type="PANTHER" id="PTHR42718">
    <property type="entry name" value="MAJOR FACILITATOR SUPERFAMILY MULTIDRUG TRANSPORTER MFSC"/>
    <property type="match status" value="1"/>
</dbReference>
<feature type="transmembrane region" description="Helical" evidence="5">
    <location>
        <begin position="79"/>
        <end position="100"/>
    </location>
</feature>
<keyword evidence="3 5" id="KW-1133">Transmembrane helix</keyword>
<comment type="subcellular location">
    <subcellularLocation>
        <location evidence="1">Membrane</location>
        <topology evidence="1">Multi-pass membrane protein</topology>
    </subcellularLocation>
</comment>
<feature type="transmembrane region" description="Helical" evidence="5">
    <location>
        <begin position="47"/>
        <end position="67"/>
    </location>
</feature>
<gene>
    <name evidence="7" type="ORF">SBX64_20205</name>
</gene>
<dbReference type="InterPro" id="IPR036259">
    <property type="entry name" value="MFS_trans_sf"/>
</dbReference>
<keyword evidence="4 5" id="KW-0472">Membrane</keyword>
<dbReference type="RefSeq" id="WP_318585778.1">
    <property type="nucleotide sequence ID" value="NZ_JAWRCP010000002.1"/>
</dbReference>
<feature type="transmembrane region" description="Helical" evidence="5">
    <location>
        <begin position="436"/>
        <end position="455"/>
    </location>
</feature>
<dbReference type="InterPro" id="IPR020846">
    <property type="entry name" value="MFS_dom"/>
</dbReference>
<dbReference type="Proteomes" id="UP001279860">
    <property type="component" value="Unassembled WGS sequence"/>
</dbReference>
<feature type="transmembrane region" description="Helical" evidence="5">
    <location>
        <begin position="138"/>
        <end position="163"/>
    </location>
</feature>
<dbReference type="EMBL" id="JAWRCP010000002">
    <property type="protein sequence ID" value="MDW6094871.1"/>
    <property type="molecule type" value="Genomic_DNA"/>
</dbReference>
<evidence type="ECO:0000256" key="4">
    <source>
        <dbReference type="ARBA" id="ARBA00023136"/>
    </source>
</evidence>
<feature type="transmembrane region" description="Helical" evidence="5">
    <location>
        <begin position="12"/>
        <end position="35"/>
    </location>
</feature>
<evidence type="ECO:0000313" key="8">
    <source>
        <dbReference type="Proteomes" id="UP001279860"/>
    </source>
</evidence>
<protein>
    <submittedName>
        <fullName evidence="7">MFS transporter</fullName>
    </submittedName>
</protein>
<dbReference type="SUPFAM" id="SSF103473">
    <property type="entry name" value="MFS general substrate transporter"/>
    <property type="match status" value="2"/>
</dbReference>
<evidence type="ECO:0000259" key="6">
    <source>
        <dbReference type="PROSITE" id="PS50850"/>
    </source>
</evidence>
<feature type="transmembrane region" description="Helical" evidence="5">
    <location>
        <begin position="367"/>
        <end position="389"/>
    </location>
</feature>
<evidence type="ECO:0000256" key="3">
    <source>
        <dbReference type="ARBA" id="ARBA00022989"/>
    </source>
</evidence>
<dbReference type="CDD" id="cd17321">
    <property type="entry name" value="MFS_MMR_MDR_like"/>
    <property type="match status" value="1"/>
</dbReference>
<comment type="caution">
    <text evidence="7">The sequence shown here is derived from an EMBL/GenBank/DDBJ whole genome shotgun (WGS) entry which is preliminary data.</text>
</comment>
<feature type="transmembrane region" description="Helical" evidence="5">
    <location>
        <begin position="410"/>
        <end position="430"/>
    </location>
</feature>
<evidence type="ECO:0000256" key="2">
    <source>
        <dbReference type="ARBA" id="ARBA00022692"/>
    </source>
</evidence>
<proteinExistence type="predicted"/>
<keyword evidence="8" id="KW-1185">Reference proteome</keyword>
<evidence type="ECO:0000313" key="7">
    <source>
        <dbReference type="EMBL" id="MDW6094871.1"/>
    </source>
</evidence>
<feature type="domain" description="Major facilitator superfamily (MFS) profile" evidence="6">
    <location>
        <begin position="13"/>
        <end position="460"/>
    </location>
</feature>
<sequence length="471" mass="52301">MKNEPYPPNRWHALFFLLLANFLNILDVTIVNVAIPRIYHDMEISHSQAQWISIIYLISFAACLLPFGKLGDMYGKVRLFKMGLIAFVVTSFICAMSPNIEILMFSRFFQGLASAMMVPQVLAIAVSMFPVDEKTKMFGYVGIVGSLASILGPIVGGALISLNLLSLDWRIIFAINIPIGTIAYWGAKKNLDSEVETQKQRIDWIGNSLIVFISLSLIVPLIEGYSLGWQPWLLIMLAMSLPSIWGLNRWLKKPTADSRQAKLISTNLYKNRLFINQAFFTMLLGATTPGLFFVLAYYIQGVLGFSPFESGVVTLAFPLGVLISSSVLKNSPLSWQRYRVLSGCFSLTIAWSMLYFTVSHVSEFNELYWISFPLFIGGLGMGSAIIALFQSIMSNVDREDSGAASGAMQALQHVGMAIGIGIAGQIYFISLDLYEVPLLAMKNCVLYSAIMLAGFSLKSLYDLLRVDNQCH</sequence>
<accession>A0ABU4IZP1</accession>
<feature type="transmembrane region" description="Helical" evidence="5">
    <location>
        <begin position="311"/>
        <end position="328"/>
    </location>
</feature>
<dbReference type="InterPro" id="IPR011701">
    <property type="entry name" value="MFS"/>
</dbReference>
<feature type="transmembrane region" description="Helical" evidence="5">
    <location>
        <begin position="273"/>
        <end position="299"/>
    </location>
</feature>
<feature type="transmembrane region" description="Helical" evidence="5">
    <location>
        <begin position="340"/>
        <end position="361"/>
    </location>
</feature>
<feature type="transmembrane region" description="Helical" evidence="5">
    <location>
        <begin position="208"/>
        <end position="226"/>
    </location>
</feature>
<evidence type="ECO:0000256" key="1">
    <source>
        <dbReference type="ARBA" id="ARBA00004141"/>
    </source>
</evidence>